<dbReference type="InterPro" id="IPR041916">
    <property type="entry name" value="Anti_sigma_zinc_sf"/>
</dbReference>
<protein>
    <recommendedName>
        <fullName evidence="10">Regulator of SigK</fullName>
    </recommendedName>
    <alternativeName>
        <fullName evidence="9">Sigma-K anti-sigma factor RskA</fullName>
    </alternativeName>
</protein>
<evidence type="ECO:0000256" key="4">
    <source>
        <dbReference type="ARBA" id="ARBA00022692"/>
    </source>
</evidence>
<dbReference type="STRING" id="1428628.WN71_023795"/>
<sequence length="254" mass="26764">MTREDDPHAAVGAYVLHALPPAEEAVFENHLAECAACRREVDELRESAALLGEATRSIPVTPRARARTLDAVARARQDAGRERGRGVPRPRGRRLLRPALAASVAAALALGGIAVWKWHESDDARQRTAQVERQARIVNSAITEVITAPDATVHPGTLVGGRTAAVVVSRSQSRAVFTARGLPVLTGGKVYELWYEGETGVHRPAGLMTGGPGDNAYLMKGRVLGAVSVCVTVEPAGGSPQPTSKPLGAISITV</sequence>
<dbReference type="GO" id="GO:0016989">
    <property type="term" value="F:sigma factor antagonist activity"/>
    <property type="evidence" value="ECO:0007669"/>
    <property type="project" value="TreeGrafter"/>
</dbReference>
<dbReference type="Pfam" id="PF10099">
    <property type="entry name" value="RskA_C"/>
    <property type="match status" value="1"/>
</dbReference>
<evidence type="ECO:0000256" key="2">
    <source>
        <dbReference type="ARBA" id="ARBA00004236"/>
    </source>
</evidence>
<evidence type="ECO:0000259" key="12">
    <source>
        <dbReference type="Pfam" id="PF10099"/>
    </source>
</evidence>
<evidence type="ECO:0000256" key="11">
    <source>
        <dbReference type="SAM" id="MobiDB-lite"/>
    </source>
</evidence>
<dbReference type="InterPro" id="IPR051474">
    <property type="entry name" value="Anti-sigma-K/W_factor"/>
</dbReference>
<name>A0A1J4NVW9_9ACTN</name>
<evidence type="ECO:0000256" key="8">
    <source>
        <dbReference type="ARBA" id="ARBA00023163"/>
    </source>
</evidence>
<keyword evidence="8" id="KW-0804">Transcription</keyword>
<keyword evidence="5" id="KW-1133">Transmembrane helix</keyword>
<keyword evidence="15" id="KW-1185">Reference proteome</keyword>
<dbReference type="GO" id="GO:0005886">
    <property type="term" value="C:plasma membrane"/>
    <property type="evidence" value="ECO:0007669"/>
    <property type="project" value="UniProtKB-SubCell"/>
</dbReference>
<reference evidence="14" key="1">
    <citation type="submission" date="2016-10" db="EMBL/GenBank/DDBJ databases">
        <title>Genome sequence of Streptomyces mangrovisoli MUSC 149.</title>
        <authorList>
            <person name="Lee L.-H."/>
            <person name="Ser H.-L."/>
        </authorList>
    </citation>
    <scope>NUCLEOTIDE SEQUENCE [LARGE SCALE GENOMIC DNA]</scope>
    <source>
        <strain evidence="14">MUSC 149</strain>
    </source>
</reference>
<feature type="compositionally biased region" description="Basic and acidic residues" evidence="11">
    <location>
        <begin position="73"/>
        <end position="85"/>
    </location>
</feature>
<feature type="region of interest" description="Disordered" evidence="11">
    <location>
        <begin position="70"/>
        <end position="91"/>
    </location>
</feature>
<feature type="domain" description="Putative zinc-finger" evidence="13">
    <location>
        <begin position="9"/>
        <end position="38"/>
    </location>
</feature>
<evidence type="ECO:0000256" key="10">
    <source>
        <dbReference type="ARBA" id="ARBA00030803"/>
    </source>
</evidence>
<evidence type="ECO:0000313" key="14">
    <source>
        <dbReference type="EMBL" id="OIJ65310.1"/>
    </source>
</evidence>
<dbReference type="AlphaFoldDB" id="A0A1J4NVW9"/>
<evidence type="ECO:0000256" key="7">
    <source>
        <dbReference type="ARBA" id="ARBA00023136"/>
    </source>
</evidence>
<evidence type="ECO:0000256" key="1">
    <source>
        <dbReference type="ARBA" id="ARBA00004167"/>
    </source>
</evidence>
<evidence type="ECO:0000259" key="13">
    <source>
        <dbReference type="Pfam" id="PF13490"/>
    </source>
</evidence>
<organism evidence="14 15">
    <name type="scientific">Streptomyces mangrovisoli</name>
    <dbReference type="NCBI Taxonomy" id="1428628"/>
    <lineage>
        <taxon>Bacteria</taxon>
        <taxon>Bacillati</taxon>
        <taxon>Actinomycetota</taxon>
        <taxon>Actinomycetes</taxon>
        <taxon>Kitasatosporales</taxon>
        <taxon>Streptomycetaceae</taxon>
        <taxon>Streptomyces</taxon>
    </lineage>
</organism>
<feature type="domain" description="Anti-sigma K factor RskA C-terminal" evidence="12">
    <location>
        <begin position="102"/>
        <end position="247"/>
    </location>
</feature>
<evidence type="ECO:0000256" key="5">
    <source>
        <dbReference type="ARBA" id="ARBA00022989"/>
    </source>
</evidence>
<gene>
    <name evidence="14" type="ORF">WN71_023795</name>
</gene>
<dbReference type="EMBL" id="LAVA02000058">
    <property type="protein sequence ID" value="OIJ65310.1"/>
    <property type="molecule type" value="Genomic_DNA"/>
</dbReference>
<dbReference type="PANTHER" id="PTHR37461">
    <property type="entry name" value="ANTI-SIGMA-K FACTOR RSKA"/>
    <property type="match status" value="1"/>
</dbReference>
<keyword evidence="3" id="KW-1003">Cell membrane</keyword>
<keyword evidence="7" id="KW-0472">Membrane</keyword>
<comment type="caution">
    <text evidence="14">The sequence shown here is derived from an EMBL/GenBank/DDBJ whole genome shotgun (WGS) entry which is preliminary data.</text>
</comment>
<evidence type="ECO:0000256" key="9">
    <source>
        <dbReference type="ARBA" id="ARBA00029829"/>
    </source>
</evidence>
<dbReference type="Gene3D" id="1.10.10.1320">
    <property type="entry name" value="Anti-sigma factor, zinc-finger domain"/>
    <property type="match status" value="1"/>
</dbReference>
<evidence type="ECO:0000313" key="15">
    <source>
        <dbReference type="Proteomes" id="UP000034196"/>
    </source>
</evidence>
<keyword evidence="4" id="KW-0812">Transmembrane</keyword>
<proteinExistence type="predicted"/>
<dbReference type="GO" id="GO:0006417">
    <property type="term" value="P:regulation of translation"/>
    <property type="evidence" value="ECO:0007669"/>
    <property type="project" value="TreeGrafter"/>
</dbReference>
<dbReference type="PANTHER" id="PTHR37461:SF1">
    <property type="entry name" value="ANTI-SIGMA-K FACTOR RSKA"/>
    <property type="match status" value="1"/>
</dbReference>
<accession>A0A1J4NVW9</accession>
<dbReference type="InterPro" id="IPR018764">
    <property type="entry name" value="RskA_C"/>
</dbReference>
<dbReference type="Proteomes" id="UP000034196">
    <property type="component" value="Unassembled WGS sequence"/>
</dbReference>
<dbReference type="OrthoDB" id="153510at2"/>
<evidence type="ECO:0000256" key="6">
    <source>
        <dbReference type="ARBA" id="ARBA00023015"/>
    </source>
</evidence>
<dbReference type="InterPro" id="IPR027383">
    <property type="entry name" value="Znf_put"/>
</dbReference>
<keyword evidence="6" id="KW-0805">Transcription regulation</keyword>
<dbReference type="RefSeq" id="WP_046588026.1">
    <property type="nucleotide sequence ID" value="NZ_LAVA02000058.1"/>
</dbReference>
<dbReference type="Pfam" id="PF13490">
    <property type="entry name" value="zf-HC2"/>
    <property type="match status" value="1"/>
</dbReference>
<evidence type="ECO:0000256" key="3">
    <source>
        <dbReference type="ARBA" id="ARBA00022475"/>
    </source>
</evidence>
<comment type="subcellular location">
    <subcellularLocation>
        <location evidence="2">Cell membrane</location>
    </subcellularLocation>
    <subcellularLocation>
        <location evidence="1">Membrane</location>
        <topology evidence="1">Single-pass membrane protein</topology>
    </subcellularLocation>
</comment>